<name>A0A179D602_9BACT</name>
<evidence type="ECO:0000256" key="2">
    <source>
        <dbReference type="ARBA" id="ARBA00005417"/>
    </source>
</evidence>
<evidence type="ECO:0000313" key="13">
    <source>
        <dbReference type="EMBL" id="OAQ21159.1"/>
    </source>
</evidence>
<dbReference type="SMART" id="SM00382">
    <property type="entry name" value="AAA"/>
    <property type="match status" value="1"/>
</dbReference>
<dbReference type="Pfam" id="PF00005">
    <property type="entry name" value="ABC_tran"/>
    <property type="match status" value="1"/>
</dbReference>
<dbReference type="InterPro" id="IPR003593">
    <property type="entry name" value="AAA+_ATPase"/>
</dbReference>
<dbReference type="InterPro" id="IPR005286">
    <property type="entry name" value="Cell_div_FtsE"/>
</dbReference>
<keyword evidence="8 11" id="KW-0067">ATP-binding</keyword>
<proteinExistence type="inferred from homology"/>
<dbReference type="GO" id="GO:0051301">
    <property type="term" value="P:cell division"/>
    <property type="evidence" value="ECO:0007669"/>
    <property type="project" value="UniProtKB-UniRule"/>
</dbReference>
<dbReference type="AlphaFoldDB" id="A0A179D602"/>
<dbReference type="PANTHER" id="PTHR24220:SF470">
    <property type="entry name" value="CELL DIVISION ATP-BINDING PROTEIN FTSE"/>
    <property type="match status" value="1"/>
</dbReference>
<evidence type="ECO:0000313" key="14">
    <source>
        <dbReference type="Proteomes" id="UP000078390"/>
    </source>
</evidence>
<accession>A0A179D602</accession>
<dbReference type="GO" id="GO:0016887">
    <property type="term" value="F:ATP hydrolysis activity"/>
    <property type="evidence" value="ECO:0007669"/>
    <property type="project" value="InterPro"/>
</dbReference>
<dbReference type="STRING" id="999894.TDIS_0811"/>
<dbReference type="Gene3D" id="3.40.50.300">
    <property type="entry name" value="P-loop containing nucleotide triphosphate hydrolases"/>
    <property type="match status" value="1"/>
</dbReference>
<dbReference type="PROSITE" id="PS50893">
    <property type="entry name" value="ABC_TRANSPORTER_2"/>
    <property type="match status" value="1"/>
</dbReference>
<sequence>MNVLITLEKVSKVYPPYIKALDEVSLKITRGEFVFITGSSGAGKTTLLNLIFGLERPSSGRISFMDLEYHNLKRKDLAKLRRKMGFVFQDFKLLSEKTVYENVYLGLEVLGISEKEARKRIDSVLSRLGLVGRKNLKIKALSGGEKQRVAIARAVVREPELILADEPTGNLDPQASREILEIMEELNAEGITILFATHDESLYQNRHRKVVHLDKGRIITKQ</sequence>
<comment type="similarity">
    <text evidence="2 11">Belongs to the ABC transporter superfamily.</text>
</comment>
<organism evidence="13 14">
    <name type="scientific">Thermosulfurimonas dismutans</name>
    <dbReference type="NCBI Taxonomy" id="999894"/>
    <lineage>
        <taxon>Bacteria</taxon>
        <taxon>Pseudomonadati</taxon>
        <taxon>Thermodesulfobacteriota</taxon>
        <taxon>Thermodesulfobacteria</taxon>
        <taxon>Thermodesulfobacteriales</taxon>
        <taxon>Thermodesulfobacteriaceae</taxon>
        <taxon>Thermosulfurimonas</taxon>
    </lineage>
</organism>
<keyword evidence="6 11" id="KW-0132">Cell division</keyword>
<dbReference type="RefSeq" id="WP_084270949.1">
    <property type="nucleotide sequence ID" value="NZ_LWLG01000003.1"/>
</dbReference>
<dbReference type="PANTHER" id="PTHR24220">
    <property type="entry name" value="IMPORT ATP-BINDING PROTEIN"/>
    <property type="match status" value="1"/>
</dbReference>
<dbReference type="InterPro" id="IPR003439">
    <property type="entry name" value="ABC_transporter-like_ATP-bd"/>
</dbReference>
<evidence type="ECO:0000256" key="3">
    <source>
        <dbReference type="ARBA" id="ARBA00020019"/>
    </source>
</evidence>
<evidence type="ECO:0000256" key="5">
    <source>
        <dbReference type="ARBA" id="ARBA00022475"/>
    </source>
</evidence>
<comment type="subunit">
    <text evidence="11">Homodimer. Forms a membrane-associated complex with FtsX.</text>
</comment>
<evidence type="ECO:0000256" key="9">
    <source>
        <dbReference type="ARBA" id="ARBA00023136"/>
    </source>
</evidence>
<gene>
    <name evidence="11" type="primary">ftsE</name>
    <name evidence="13" type="ORF">TDIS_0811</name>
</gene>
<dbReference type="NCBIfam" id="TIGR02673">
    <property type="entry name" value="FtsE"/>
    <property type="match status" value="1"/>
</dbReference>
<comment type="subcellular location">
    <subcellularLocation>
        <location evidence="11">Cell membrane</location>
        <topology evidence="11">Peripheral membrane protein</topology>
        <orientation evidence="11">Cytoplasmic side</orientation>
    </subcellularLocation>
</comment>
<keyword evidence="7 11" id="KW-0547">Nucleotide-binding</keyword>
<evidence type="ECO:0000256" key="11">
    <source>
        <dbReference type="RuleBase" id="RU365094"/>
    </source>
</evidence>
<keyword evidence="4" id="KW-0813">Transport</keyword>
<reference evidence="13 14" key="1">
    <citation type="submission" date="2016-04" db="EMBL/GenBank/DDBJ databases">
        <title>Genome analysis of Thermosulfurimonas dismutans, the first thermophilic sulfur-disproportionating bacterium of the phylum Thermodesulfobacteria.</title>
        <authorList>
            <person name="Mardanov A.V."/>
            <person name="Beletsky A.V."/>
            <person name="Kadnikov V.V."/>
            <person name="Slobodkin A.I."/>
            <person name="Ravin N.V."/>
        </authorList>
    </citation>
    <scope>NUCLEOTIDE SEQUENCE [LARGE SCALE GENOMIC DNA]</scope>
    <source>
        <strain evidence="13 14">S95</strain>
    </source>
</reference>
<comment type="caution">
    <text evidence="13">The sequence shown here is derived from an EMBL/GenBank/DDBJ whole genome shotgun (WGS) entry which is preliminary data.</text>
</comment>
<evidence type="ECO:0000256" key="8">
    <source>
        <dbReference type="ARBA" id="ARBA00022840"/>
    </source>
</evidence>
<dbReference type="EMBL" id="LWLG01000003">
    <property type="protein sequence ID" value="OAQ21159.1"/>
    <property type="molecule type" value="Genomic_DNA"/>
</dbReference>
<comment type="function">
    <text evidence="1">Part of the ABC transporter FtsEX involved in cellular division. Important for assembly or stability of the septal ring.</text>
</comment>
<dbReference type="GO" id="GO:0022857">
    <property type="term" value="F:transmembrane transporter activity"/>
    <property type="evidence" value="ECO:0007669"/>
    <property type="project" value="TreeGrafter"/>
</dbReference>
<evidence type="ECO:0000256" key="10">
    <source>
        <dbReference type="ARBA" id="ARBA00023306"/>
    </source>
</evidence>
<dbReference type="GO" id="GO:0005886">
    <property type="term" value="C:plasma membrane"/>
    <property type="evidence" value="ECO:0007669"/>
    <property type="project" value="UniProtKB-SubCell"/>
</dbReference>
<evidence type="ECO:0000256" key="7">
    <source>
        <dbReference type="ARBA" id="ARBA00022741"/>
    </source>
</evidence>
<keyword evidence="9 11" id="KW-0472">Membrane</keyword>
<dbReference type="FunFam" id="3.40.50.300:FF:000056">
    <property type="entry name" value="Cell division ATP-binding protein FtsE"/>
    <property type="match status" value="1"/>
</dbReference>
<keyword evidence="10 11" id="KW-0131">Cell cycle</keyword>
<dbReference type="SUPFAM" id="SSF52540">
    <property type="entry name" value="P-loop containing nucleoside triphosphate hydrolases"/>
    <property type="match status" value="1"/>
</dbReference>
<evidence type="ECO:0000256" key="1">
    <source>
        <dbReference type="ARBA" id="ARBA00002579"/>
    </source>
</evidence>
<protein>
    <recommendedName>
        <fullName evidence="3 11">Cell division ATP-binding protein FtsE</fullName>
    </recommendedName>
</protein>
<dbReference type="InterPro" id="IPR015854">
    <property type="entry name" value="ABC_transpr_LolD-like"/>
</dbReference>
<evidence type="ECO:0000256" key="6">
    <source>
        <dbReference type="ARBA" id="ARBA00022618"/>
    </source>
</evidence>
<keyword evidence="14" id="KW-1185">Reference proteome</keyword>
<dbReference type="CDD" id="cd03255">
    <property type="entry name" value="ABC_MJ0796_LolCDE_FtsE"/>
    <property type="match status" value="1"/>
</dbReference>
<dbReference type="InterPro" id="IPR017871">
    <property type="entry name" value="ABC_transporter-like_CS"/>
</dbReference>
<dbReference type="InterPro" id="IPR017911">
    <property type="entry name" value="MacB-like_ATP-bd"/>
</dbReference>
<dbReference type="PROSITE" id="PS00211">
    <property type="entry name" value="ABC_TRANSPORTER_1"/>
    <property type="match status" value="1"/>
</dbReference>
<dbReference type="GO" id="GO:0005524">
    <property type="term" value="F:ATP binding"/>
    <property type="evidence" value="ECO:0007669"/>
    <property type="project" value="UniProtKB-UniRule"/>
</dbReference>
<evidence type="ECO:0000259" key="12">
    <source>
        <dbReference type="PROSITE" id="PS50893"/>
    </source>
</evidence>
<keyword evidence="5 11" id="KW-1003">Cell membrane</keyword>
<evidence type="ECO:0000256" key="4">
    <source>
        <dbReference type="ARBA" id="ARBA00022448"/>
    </source>
</evidence>
<dbReference type="InterPro" id="IPR027417">
    <property type="entry name" value="P-loop_NTPase"/>
</dbReference>
<dbReference type="OrthoDB" id="9802264at2"/>
<dbReference type="Proteomes" id="UP000078390">
    <property type="component" value="Unassembled WGS sequence"/>
</dbReference>
<feature type="domain" description="ABC transporter" evidence="12">
    <location>
        <begin position="5"/>
        <end position="222"/>
    </location>
</feature>